<keyword evidence="3" id="KW-0597">Phosphoprotein</keyword>
<dbReference type="InterPro" id="IPR036890">
    <property type="entry name" value="HATPase_C_sf"/>
</dbReference>
<dbReference type="SMART" id="SM00028">
    <property type="entry name" value="TPR"/>
    <property type="match status" value="3"/>
</dbReference>
<feature type="transmembrane region" description="Helical" evidence="9">
    <location>
        <begin position="305"/>
        <end position="326"/>
    </location>
</feature>
<dbReference type="PROSITE" id="PS50005">
    <property type="entry name" value="TPR"/>
    <property type="match status" value="2"/>
</dbReference>
<dbReference type="InterPro" id="IPR005467">
    <property type="entry name" value="His_kinase_dom"/>
</dbReference>
<evidence type="ECO:0000256" key="1">
    <source>
        <dbReference type="ARBA" id="ARBA00000085"/>
    </source>
</evidence>
<dbReference type="EC" id="2.7.13.3" evidence="2"/>
<keyword evidence="4" id="KW-0808">Transferase</keyword>
<keyword evidence="12" id="KW-1185">Reference proteome</keyword>
<organism evidence="11 12">
    <name type="scientific">Aureispira anguillae</name>
    <dbReference type="NCBI Taxonomy" id="2864201"/>
    <lineage>
        <taxon>Bacteria</taxon>
        <taxon>Pseudomonadati</taxon>
        <taxon>Bacteroidota</taxon>
        <taxon>Saprospiria</taxon>
        <taxon>Saprospirales</taxon>
        <taxon>Saprospiraceae</taxon>
        <taxon>Aureispira</taxon>
    </lineage>
</organism>
<evidence type="ECO:0000256" key="9">
    <source>
        <dbReference type="SAM" id="Phobius"/>
    </source>
</evidence>
<evidence type="ECO:0000256" key="4">
    <source>
        <dbReference type="ARBA" id="ARBA00022679"/>
    </source>
</evidence>
<dbReference type="SUPFAM" id="SSF48452">
    <property type="entry name" value="TPR-like"/>
    <property type="match status" value="1"/>
</dbReference>
<dbReference type="Pfam" id="PF07568">
    <property type="entry name" value="HisKA_2"/>
    <property type="match status" value="1"/>
</dbReference>
<dbReference type="Pfam" id="PF13181">
    <property type="entry name" value="TPR_8"/>
    <property type="match status" value="2"/>
</dbReference>
<dbReference type="PANTHER" id="PTHR41523">
    <property type="entry name" value="TWO-COMPONENT SYSTEM SENSOR PROTEIN"/>
    <property type="match status" value="1"/>
</dbReference>
<dbReference type="InterPro" id="IPR019734">
    <property type="entry name" value="TPR_rpt"/>
</dbReference>
<feature type="repeat" description="TPR" evidence="8">
    <location>
        <begin position="189"/>
        <end position="222"/>
    </location>
</feature>
<dbReference type="GO" id="GO:0005524">
    <property type="term" value="F:ATP binding"/>
    <property type="evidence" value="ECO:0007669"/>
    <property type="project" value="UniProtKB-KW"/>
</dbReference>
<keyword evidence="9" id="KW-1133">Transmembrane helix</keyword>
<dbReference type="AlphaFoldDB" id="A0A915VK13"/>
<evidence type="ECO:0000259" key="10">
    <source>
        <dbReference type="PROSITE" id="PS50109"/>
    </source>
</evidence>
<dbReference type="EMBL" id="AP026867">
    <property type="protein sequence ID" value="BDS09416.1"/>
    <property type="molecule type" value="Genomic_DNA"/>
</dbReference>
<evidence type="ECO:0000256" key="5">
    <source>
        <dbReference type="ARBA" id="ARBA00022741"/>
    </source>
</evidence>
<dbReference type="InterPro" id="IPR011495">
    <property type="entry name" value="Sig_transdc_His_kin_sub2_dim/P"/>
</dbReference>
<keyword evidence="6" id="KW-0418">Kinase</keyword>
<gene>
    <name evidence="11" type="ORF">AsAng_0001140</name>
</gene>
<accession>A0A915VK13</accession>
<comment type="catalytic activity">
    <reaction evidence="1">
        <text>ATP + protein L-histidine = ADP + protein N-phospho-L-histidine.</text>
        <dbReference type="EC" id="2.7.13.3"/>
    </reaction>
</comment>
<proteinExistence type="predicted"/>
<dbReference type="InterPro" id="IPR003594">
    <property type="entry name" value="HATPase_dom"/>
</dbReference>
<dbReference type="Gene3D" id="3.30.450.20">
    <property type="entry name" value="PAS domain"/>
    <property type="match status" value="1"/>
</dbReference>
<keyword evidence="5" id="KW-0547">Nucleotide-binding</keyword>
<evidence type="ECO:0000313" key="11">
    <source>
        <dbReference type="EMBL" id="BDS09416.1"/>
    </source>
</evidence>
<dbReference type="Gene3D" id="3.30.565.10">
    <property type="entry name" value="Histidine kinase-like ATPase, C-terminal domain"/>
    <property type="match status" value="1"/>
</dbReference>
<dbReference type="Gene3D" id="1.25.40.10">
    <property type="entry name" value="Tetratricopeptide repeat domain"/>
    <property type="match status" value="2"/>
</dbReference>
<keyword evidence="9" id="KW-0812">Transmembrane</keyword>
<sequence length="558" mass="64369">MLIQRFLLVLFFILGYFFQVSSTPSMPNIDSLVSKVKTLSYSHEFRLAQNLVLEHLKKEHLSHTELFYGHFLLADITKSSGSPAQALEMLTRSKKYLDSIEQPILLESMLYGNMGECYFNLKEHDKAKQYALLSLAISPDSSLRDGGHAINHLIIGFNQFKAKKYPAALKYYKAAIHEYLAHNQPCELPLSYIKIARTYGKQGKEQQALNMLEKALELSDSCEIDTYRLLSHTALFNYYKDKKQYKKAFEFLDSMQELRRILYNKKQQQIIHDLEIKYHTELTQKENENLKRNALIQQTNNQFKITILVASIFILLFLLMFGIYILKIRNRKNTLLKQHLQKIESQSQERKALLKEIHHRVKNNLQVITSLLHLQANQNKEDNAQQFVQKSQYRINAMAMVHEMLYQSDDLSKINLETYLRELIHSLILTTNNTSKNIQLDLQVPTLNLGLDTAIPLGLLINEIVTNALIHGFKNKTEGAIYLHIKAQTAPKFTLTIGDNGAGCPREINFEKSKSLGIKLMKKLSRQLLGNIQLDKNKPGCHYSVEFQEIAENAHLKS</sequence>
<evidence type="ECO:0000256" key="2">
    <source>
        <dbReference type="ARBA" id="ARBA00012438"/>
    </source>
</evidence>
<dbReference type="PANTHER" id="PTHR41523:SF8">
    <property type="entry name" value="ETHYLENE RESPONSE SENSOR PROTEIN"/>
    <property type="match status" value="1"/>
</dbReference>
<dbReference type="Proteomes" id="UP001060919">
    <property type="component" value="Chromosome"/>
</dbReference>
<dbReference type="PROSITE" id="PS50109">
    <property type="entry name" value="HIS_KIN"/>
    <property type="match status" value="1"/>
</dbReference>
<evidence type="ECO:0000313" key="12">
    <source>
        <dbReference type="Proteomes" id="UP001060919"/>
    </source>
</evidence>
<dbReference type="SUPFAM" id="SSF55874">
    <property type="entry name" value="ATPase domain of HSP90 chaperone/DNA topoisomerase II/histidine kinase"/>
    <property type="match status" value="1"/>
</dbReference>
<dbReference type="Pfam" id="PF02518">
    <property type="entry name" value="HATPase_c"/>
    <property type="match status" value="1"/>
</dbReference>
<feature type="domain" description="Histidine kinase" evidence="10">
    <location>
        <begin position="356"/>
        <end position="551"/>
    </location>
</feature>
<feature type="repeat" description="TPR" evidence="8">
    <location>
        <begin position="108"/>
        <end position="141"/>
    </location>
</feature>
<dbReference type="KEGG" id="aup:AsAng_0001140"/>
<evidence type="ECO:0000256" key="6">
    <source>
        <dbReference type="ARBA" id="ARBA00022777"/>
    </source>
</evidence>
<evidence type="ECO:0000256" key="3">
    <source>
        <dbReference type="ARBA" id="ARBA00022553"/>
    </source>
</evidence>
<evidence type="ECO:0000256" key="8">
    <source>
        <dbReference type="PROSITE-ProRule" id="PRU00339"/>
    </source>
</evidence>
<keyword evidence="7" id="KW-0067">ATP-binding</keyword>
<evidence type="ECO:0000256" key="7">
    <source>
        <dbReference type="ARBA" id="ARBA00022840"/>
    </source>
</evidence>
<keyword evidence="8" id="KW-0802">TPR repeat</keyword>
<reference evidence="11" key="1">
    <citation type="submission" date="2022-09" db="EMBL/GenBank/DDBJ databases">
        <title>Aureispira anguillicida sp. nov., isolated from Leptocephalus of Japanese eel Anguilla japonica.</title>
        <authorList>
            <person name="Yuasa K."/>
            <person name="Mekata T."/>
            <person name="Ikunari K."/>
        </authorList>
    </citation>
    <scope>NUCLEOTIDE SEQUENCE</scope>
    <source>
        <strain evidence="11">EL160426</strain>
    </source>
</reference>
<name>A0A915VK13_9BACT</name>
<keyword evidence="9" id="KW-0472">Membrane</keyword>
<dbReference type="InterPro" id="IPR011990">
    <property type="entry name" value="TPR-like_helical_dom_sf"/>
</dbReference>
<protein>
    <recommendedName>
        <fullName evidence="2">histidine kinase</fullName>
        <ecNumber evidence="2">2.7.13.3</ecNumber>
    </recommendedName>
</protein>
<dbReference type="GO" id="GO:0004673">
    <property type="term" value="F:protein histidine kinase activity"/>
    <property type="evidence" value="ECO:0007669"/>
    <property type="project" value="UniProtKB-EC"/>
</dbReference>